<dbReference type="AlphaFoldDB" id="A0A1I5FPN2"/>
<organism evidence="1 2">
    <name type="scientific">Cohaesibacter marisflavi</name>
    <dbReference type="NCBI Taxonomy" id="655353"/>
    <lineage>
        <taxon>Bacteria</taxon>
        <taxon>Pseudomonadati</taxon>
        <taxon>Pseudomonadota</taxon>
        <taxon>Alphaproteobacteria</taxon>
        <taxon>Hyphomicrobiales</taxon>
        <taxon>Cohaesibacteraceae</taxon>
    </lineage>
</organism>
<sequence length="45" mass="4998">MRFSLIACQLLMPQMPEKPPMERESVEGLSNLSSAPLEVLGLIKL</sequence>
<name>A0A1I5FPN2_9HYPH</name>
<keyword evidence="2" id="KW-1185">Reference proteome</keyword>
<evidence type="ECO:0000313" key="1">
    <source>
        <dbReference type="EMBL" id="SFO25730.1"/>
    </source>
</evidence>
<gene>
    <name evidence="1" type="ORF">SAMN04488056_104149</name>
</gene>
<accession>A0A1I5FPN2</accession>
<dbReference type="EMBL" id="FOVR01000004">
    <property type="protein sequence ID" value="SFO25730.1"/>
    <property type="molecule type" value="Genomic_DNA"/>
</dbReference>
<protein>
    <submittedName>
        <fullName evidence="1">Uncharacterized protein</fullName>
    </submittedName>
</protein>
<proteinExistence type="predicted"/>
<evidence type="ECO:0000313" key="2">
    <source>
        <dbReference type="Proteomes" id="UP000199236"/>
    </source>
</evidence>
<dbReference type="Proteomes" id="UP000199236">
    <property type="component" value="Unassembled WGS sequence"/>
</dbReference>
<reference evidence="1 2" key="1">
    <citation type="submission" date="2016-10" db="EMBL/GenBank/DDBJ databases">
        <authorList>
            <person name="de Groot N.N."/>
        </authorList>
    </citation>
    <scope>NUCLEOTIDE SEQUENCE [LARGE SCALE GENOMIC DNA]</scope>
    <source>
        <strain evidence="1 2">CGMCC 1.9157</strain>
    </source>
</reference>
<dbReference type="STRING" id="655353.SAMN04488056_104149"/>